<reference evidence="1 2" key="1">
    <citation type="journal article" date="2011" name="J. Bacteriol.">
        <title>Complete genome sequence of the plant pathogen Ralstonia solanacearum strain Po82.</title>
        <authorList>
            <person name="Xu J."/>
            <person name="Zheng H.J."/>
            <person name="Liu L."/>
            <person name="Pan Z.C."/>
            <person name="Prior P."/>
            <person name="Tang B."/>
            <person name="Xu J.S."/>
            <person name="Zhang H."/>
            <person name="Tian Q."/>
            <person name="Zhang L.Q."/>
            <person name="Feng J."/>
        </authorList>
    </citation>
    <scope>NUCLEOTIDE SEQUENCE [LARGE SCALE GENOMIC DNA]</scope>
    <source>
        <strain evidence="1 2">Po82</strain>
    </source>
</reference>
<accession>F6G3Y1</accession>
<proteinExistence type="predicted"/>
<dbReference type="KEGG" id="rsn:RSPO_c02735"/>
<dbReference type="HOGENOM" id="CLU_3157017_0_0_4"/>
<gene>
    <name evidence="1" type="ordered locus">RSPO_c02735</name>
</gene>
<dbReference type="AlphaFoldDB" id="F6G3Y1"/>
<evidence type="ECO:0000313" key="2">
    <source>
        <dbReference type="Proteomes" id="UP000007953"/>
    </source>
</evidence>
<protein>
    <submittedName>
        <fullName evidence="1">Uncharacterized protein</fullName>
    </submittedName>
</protein>
<dbReference type="Proteomes" id="UP000007953">
    <property type="component" value="Chromosome"/>
</dbReference>
<evidence type="ECO:0000313" key="1">
    <source>
        <dbReference type="EMBL" id="AEG70028.1"/>
    </source>
</evidence>
<name>F6G3Y1_RALS8</name>
<sequence length="48" mass="5303">MGSWIRCKCDQLVHKNLFCGTGISVLATEAFLDAHHDKKSANDLISDL</sequence>
<organism evidence="1 2">
    <name type="scientific">Ralstonia solanacearum (strain Po82)</name>
    <dbReference type="NCBI Taxonomy" id="1031711"/>
    <lineage>
        <taxon>Bacteria</taxon>
        <taxon>Pseudomonadati</taxon>
        <taxon>Pseudomonadota</taxon>
        <taxon>Betaproteobacteria</taxon>
        <taxon>Burkholderiales</taxon>
        <taxon>Burkholderiaceae</taxon>
        <taxon>Ralstonia</taxon>
        <taxon>Ralstonia solanacearum species complex</taxon>
    </lineage>
</organism>
<dbReference type="EMBL" id="CP002819">
    <property type="protein sequence ID" value="AEG70028.1"/>
    <property type="molecule type" value="Genomic_DNA"/>
</dbReference>